<evidence type="ECO:0008006" key="3">
    <source>
        <dbReference type="Google" id="ProtNLM"/>
    </source>
</evidence>
<protein>
    <recommendedName>
        <fullName evidence="3">MarR family transcriptional regulator</fullName>
    </recommendedName>
</protein>
<dbReference type="Proteomes" id="UP001519863">
    <property type="component" value="Unassembled WGS sequence"/>
</dbReference>
<reference evidence="1 2" key="1">
    <citation type="journal article" date="2013" name="Antonie Van Leeuwenhoek">
        <title>Actinoplanes hulinensis sp. nov., a novel actinomycete isolated from soybean root (Glycine max (L.) Merr).</title>
        <authorList>
            <person name="Shen Y."/>
            <person name="Liu C."/>
            <person name="Wang X."/>
            <person name="Zhao J."/>
            <person name="Jia F."/>
            <person name="Zhang Y."/>
            <person name="Wang L."/>
            <person name="Yang D."/>
            <person name="Xiang W."/>
        </authorList>
    </citation>
    <scope>NUCLEOTIDE SEQUENCE [LARGE SCALE GENOMIC DNA]</scope>
    <source>
        <strain evidence="1 2">NEAU-M9</strain>
    </source>
</reference>
<dbReference type="InterPro" id="IPR036388">
    <property type="entry name" value="WH-like_DNA-bd_sf"/>
</dbReference>
<gene>
    <name evidence="1" type="ORF">KZ829_14910</name>
</gene>
<dbReference type="EMBL" id="JAHXZI010000007">
    <property type="protein sequence ID" value="MBW6435030.1"/>
    <property type="molecule type" value="Genomic_DNA"/>
</dbReference>
<name>A0ABS7B223_9ACTN</name>
<accession>A0ABS7B223</accession>
<dbReference type="SUPFAM" id="SSF46785">
    <property type="entry name" value="Winged helix' DNA-binding domain"/>
    <property type="match status" value="1"/>
</dbReference>
<sequence length="138" mass="14778">MNTTESRPIGFLLRELDRLIDERFTAALGTRGITRRQWQLLNTVAAGTSTPEAMAAEVSPFLAPGETVEPHLSPLVADGIVDAVAGRCTLTPAGRDLLTTLTAEVGAIRELSTAGLSRDDYARTVATLDIMIRNLETA</sequence>
<evidence type="ECO:0000313" key="1">
    <source>
        <dbReference type="EMBL" id="MBW6435030.1"/>
    </source>
</evidence>
<keyword evidence="2" id="KW-1185">Reference proteome</keyword>
<comment type="caution">
    <text evidence="1">The sequence shown here is derived from an EMBL/GenBank/DDBJ whole genome shotgun (WGS) entry which is preliminary data.</text>
</comment>
<organism evidence="1 2">
    <name type="scientific">Actinoplanes hulinensis</name>
    <dbReference type="NCBI Taxonomy" id="1144547"/>
    <lineage>
        <taxon>Bacteria</taxon>
        <taxon>Bacillati</taxon>
        <taxon>Actinomycetota</taxon>
        <taxon>Actinomycetes</taxon>
        <taxon>Micromonosporales</taxon>
        <taxon>Micromonosporaceae</taxon>
        <taxon>Actinoplanes</taxon>
    </lineage>
</organism>
<dbReference type="Gene3D" id="1.10.10.10">
    <property type="entry name" value="Winged helix-like DNA-binding domain superfamily/Winged helix DNA-binding domain"/>
    <property type="match status" value="1"/>
</dbReference>
<evidence type="ECO:0000313" key="2">
    <source>
        <dbReference type="Proteomes" id="UP001519863"/>
    </source>
</evidence>
<dbReference type="InterPro" id="IPR036390">
    <property type="entry name" value="WH_DNA-bd_sf"/>
</dbReference>
<proteinExistence type="predicted"/>
<dbReference type="RefSeq" id="WP_220144493.1">
    <property type="nucleotide sequence ID" value="NZ_JAHXZI010000007.1"/>
</dbReference>